<proteinExistence type="predicted"/>
<dbReference type="AlphaFoldDB" id="A0A4R4STB8"/>
<feature type="compositionally biased region" description="Basic and acidic residues" evidence="1">
    <location>
        <begin position="122"/>
        <end position="132"/>
    </location>
</feature>
<organism evidence="3 4">
    <name type="scientific">Streptomyces hainanensis</name>
    <dbReference type="NCBI Taxonomy" id="402648"/>
    <lineage>
        <taxon>Bacteria</taxon>
        <taxon>Bacillati</taxon>
        <taxon>Actinomycetota</taxon>
        <taxon>Actinomycetes</taxon>
        <taxon>Kitasatosporales</taxon>
        <taxon>Streptomycetaceae</taxon>
        <taxon>Streptomyces</taxon>
    </lineage>
</organism>
<sequence length="159" mass="16472">MSDNAAGRRGGGIPDGLLLAALGLALAFTTLVWSATGLGGLLRHGAWPDGVSFLRTAGAVRTLLVAPRDVAGAWPGADPSTLPSAGVLWLTFLGQLVVLFCAALWVSVRVAHHRARRRTRVRDRAPDRHAPEPKAAAPGPFPGPLQAPASEPATPAVET</sequence>
<dbReference type="EMBL" id="SMKI01000427">
    <property type="protein sequence ID" value="TDC67291.1"/>
    <property type="molecule type" value="Genomic_DNA"/>
</dbReference>
<accession>A0A4R4STB8</accession>
<gene>
    <name evidence="3" type="ORF">E1283_29035</name>
</gene>
<feature type="region of interest" description="Disordered" evidence="1">
    <location>
        <begin position="117"/>
        <end position="159"/>
    </location>
</feature>
<name>A0A4R4STB8_9ACTN</name>
<feature type="non-terminal residue" evidence="3">
    <location>
        <position position="159"/>
    </location>
</feature>
<feature type="transmembrane region" description="Helical" evidence="2">
    <location>
        <begin position="87"/>
        <end position="108"/>
    </location>
</feature>
<reference evidence="3 4" key="1">
    <citation type="submission" date="2019-03" db="EMBL/GenBank/DDBJ databases">
        <title>Draft genome sequences of novel Actinobacteria.</title>
        <authorList>
            <person name="Sahin N."/>
            <person name="Ay H."/>
            <person name="Saygin H."/>
        </authorList>
    </citation>
    <scope>NUCLEOTIDE SEQUENCE [LARGE SCALE GENOMIC DNA]</scope>
    <source>
        <strain evidence="3 4">DSM 41900</strain>
    </source>
</reference>
<dbReference type="Proteomes" id="UP000295345">
    <property type="component" value="Unassembled WGS sequence"/>
</dbReference>
<evidence type="ECO:0000256" key="1">
    <source>
        <dbReference type="SAM" id="MobiDB-lite"/>
    </source>
</evidence>
<protein>
    <submittedName>
        <fullName evidence="3">Type VI secretion protein</fullName>
    </submittedName>
</protein>
<keyword evidence="2" id="KW-1133">Transmembrane helix</keyword>
<keyword evidence="4" id="KW-1185">Reference proteome</keyword>
<comment type="caution">
    <text evidence="3">The sequence shown here is derived from an EMBL/GenBank/DDBJ whole genome shotgun (WGS) entry which is preliminary data.</text>
</comment>
<keyword evidence="2" id="KW-0812">Transmembrane</keyword>
<evidence type="ECO:0000313" key="4">
    <source>
        <dbReference type="Proteomes" id="UP000295345"/>
    </source>
</evidence>
<evidence type="ECO:0000313" key="3">
    <source>
        <dbReference type="EMBL" id="TDC67291.1"/>
    </source>
</evidence>
<evidence type="ECO:0000256" key="2">
    <source>
        <dbReference type="SAM" id="Phobius"/>
    </source>
</evidence>
<keyword evidence="2" id="KW-0472">Membrane</keyword>